<comment type="caution">
    <text evidence="8">The sequence shown here is derived from an EMBL/GenBank/DDBJ whole genome shotgun (WGS) entry which is preliminary data.</text>
</comment>
<dbReference type="Pfam" id="PF00010">
    <property type="entry name" value="HLH"/>
    <property type="match status" value="1"/>
</dbReference>
<sequence>MQCLQIPPSSGTESSKKKRKKQEREGEAVTEKKDKRDYIRVRARRGQATDSHSLAERARREKIDERMKCLQGLVPGCNEIMGKASVLDEIINYVQSLQSQIEVCIFSRYQISLIVGRLYEFCSCVFLVSVTEAGCCKSWNALH</sequence>
<evidence type="ECO:0000256" key="3">
    <source>
        <dbReference type="ARBA" id="ARBA00023015"/>
    </source>
</evidence>
<dbReference type="InterPro" id="IPR036638">
    <property type="entry name" value="HLH_DNA-bd_sf"/>
</dbReference>
<evidence type="ECO:0000313" key="9">
    <source>
        <dbReference type="Proteomes" id="UP000734854"/>
    </source>
</evidence>
<keyword evidence="4" id="KW-0804">Transcription</keyword>
<dbReference type="GO" id="GO:0005634">
    <property type="term" value="C:nucleus"/>
    <property type="evidence" value="ECO:0007669"/>
    <property type="project" value="UniProtKB-SubCell"/>
</dbReference>
<dbReference type="PROSITE" id="PS50888">
    <property type="entry name" value="BHLH"/>
    <property type="match status" value="1"/>
</dbReference>
<dbReference type="PANTHER" id="PTHR12565:SF184">
    <property type="entry name" value="BHLH TRANSCRIPTION FACTOR"/>
    <property type="match status" value="1"/>
</dbReference>
<dbReference type="InterPro" id="IPR024097">
    <property type="entry name" value="bHLH_ZIP_TF"/>
</dbReference>
<evidence type="ECO:0000256" key="5">
    <source>
        <dbReference type="ARBA" id="ARBA00023242"/>
    </source>
</evidence>
<comment type="similarity">
    <text evidence="2">Belongs to the bHLH protein family.</text>
</comment>
<keyword evidence="5" id="KW-0539">Nucleus</keyword>
<evidence type="ECO:0000256" key="6">
    <source>
        <dbReference type="SAM" id="MobiDB-lite"/>
    </source>
</evidence>
<dbReference type="GO" id="GO:0003700">
    <property type="term" value="F:DNA-binding transcription factor activity"/>
    <property type="evidence" value="ECO:0007669"/>
    <property type="project" value="TreeGrafter"/>
</dbReference>
<feature type="domain" description="BHLH" evidence="7">
    <location>
        <begin position="47"/>
        <end position="97"/>
    </location>
</feature>
<dbReference type="EMBL" id="JACMSC010000018">
    <property type="protein sequence ID" value="KAG6476496.1"/>
    <property type="molecule type" value="Genomic_DNA"/>
</dbReference>
<gene>
    <name evidence="8" type="ORF">ZIOFF_065738</name>
</gene>
<evidence type="ECO:0000256" key="1">
    <source>
        <dbReference type="ARBA" id="ARBA00004123"/>
    </source>
</evidence>
<dbReference type="InterPro" id="IPR011598">
    <property type="entry name" value="bHLH_dom"/>
</dbReference>
<evidence type="ECO:0000259" key="7">
    <source>
        <dbReference type="PROSITE" id="PS50888"/>
    </source>
</evidence>
<reference evidence="8 9" key="1">
    <citation type="submission" date="2020-08" db="EMBL/GenBank/DDBJ databases">
        <title>Plant Genome Project.</title>
        <authorList>
            <person name="Zhang R.-G."/>
        </authorList>
    </citation>
    <scope>NUCLEOTIDE SEQUENCE [LARGE SCALE GENOMIC DNA]</scope>
    <source>
        <tissue evidence="8">Rhizome</tissue>
    </source>
</reference>
<name>A0A8J5F1I8_ZINOF</name>
<comment type="subcellular location">
    <subcellularLocation>
        <location evidence="1">Nucleus</location>
    </subcellularLocation>
</comment>
<evidence type="ECO:0000313" key="8">
    <source>
        <dbReference type="EMBL" id="KAG6476496.1"/>
    </source>
</evidence>
<dbReference type="Proteomes" id="UP000734854">
    <property type="component" value="Unassembled WGS sequence"/>
</dbReference>
<dbReference type="PANTHER" id="PTHR12565">
    <property type="entry name" value="STEROL REGULATORY ELEMENT-BINDING PROTEIN"/>
    <property type="match status" value="1"/>
</dbReference>
<dbReference type="AlphaFoldDB" id="A0A8J5F1I8"/>
<dbReference type="GO" id="GO:0046983">
    <property type="term" value="F:protein dimerization activity"/>
    <property type="evidence" value="ECO:0007669"/>
    <property type="project" value="InterPro"/>
</dbReference>
<keyword evidence="9" id="KW-1185">Reference proteome</keyword>
<evidence type="ECO:0000256" key="2">
    <source>
        <dbReference type="ARBA" id="ARBA00005510"/>
    </source>
</evidence>
<evidence type="ECO:0000256" key="4">
    <source>
        <dbReference type="ARBA" id="ARBA00023163"/>
    </source>
</evidence>
<dbReference type="SUPFAM" id="SSF47459">
    <property type="entry name" value="HLH, helix-loop-helix DNA-binding domain"/>
    <property type="match status" value="1"/>
</dbReference>
<dbReference type="Gene3D" id="4.10.280.10">
    <property type="entry name" value="Helix-loop-helix DNA-binding domain"/>
    <property type="match status" value="1"/>
</dbReference>
<proteinExistence type="inferred from homology"/>
<feature type="compositionally biased region" description="Basic and acidic residues" evidence="6">
    <location>
        <begin position="22"/>
        <end position="40"/>
    </location>
</feature>
<keyword evidence="3" id="KW-0805">Transcription regulation</keyword>
<protein>
    <recommendedName>
        <fullName evidence="7">BHLH domain-containing protein</fullName>
    </recommendedName>
</protein>
<accession>A0A8J5F1I8</accession>
<organism evidence="8 9">
    <name type="scientific">Zingiber officinale</name>
    <name type="common">Ginger</name>
    <name type="synonym">Amomum zingiber</name>
    <dbReference type="NCBI Taxonomy" id="94328"/>
    <lineage>
        <taxon>Eukaryota</taxon>
        <taxon>Viridiplantae</taxon>
        <taxon>Streptophyta</taxon>
        <taxon>Embryophyta</taxon>
        <taxon>Tracheophyta</taxon>
        <taxon>Spermatophyta</taxon>
        <taxon>Magnoliopsida</taxon>
        <taxon>Liliopsida</taxon>
        <taxon>Zingiberales</taxon>
        <taxon>Zingiberaceae</taxon>
        <taxon>Zingiber</taxon>
    </lineage>
</organism>
<feature type="region of interest" description="Disordered" evidence="6">
    <location>
        <begin position="1"/>
        <end position="59"/>
    </location>
</feature>
<dbReference type="SMART" id="SM00353">
    <property type="entry name" value="HLH"/>
    <property type="match status" value="1"/>
</dbReference>